<dbReference type="RefSeq" id="WP_343799716.1">
    <property type="nucleotide sequence ID" value="NZ_BAAADJ010000023.1"/>
</dbReference>
<reference evidence="10" key="1">
    <citation type="journal article" date="2019" name="Int. J. Syst. Evol. Microbiol.">
        <title>The Global Catalogue of Microorganisms (GCM) 10K type strain sequencing project: providing services to taxonomists for standard genome sequencing and annotation.</title>
        <authorList>
            <consortium name="The Broad Institute Genomics Platform"/>
            <consortium name="The Broad Institute Genome Sequencing Center for Infectious Disease"/>
            <person name="Wu L."/>
            <person name="Ma J."/>
        </authorList>
    </citation>
    <scope>NUCLEOTIDE SEQUENCE [LARGE SCALE GENOMIC DNA]</scope>
    <source>
        <strain evidence="10">JCM 9731</strain>
    </source>
</reference>
<dbReference type="PANTHER" id="PTHR34108:SF1">
    <property type="entry name" value="SEPTUM SITE-DETERMINING PROTEIN MINC"/>
    <property type="match status" value="1"/>
</dbReference>
<dbReference type="NCBIfam" id="TIGR01222">
    <property type="entry name" value="minC"/>
    <property type="match status" value="1"/>
</dbReference>
<evidence type="ECO:0000313" key="10">
    <source>
        <dbReference type="Proteomes" id="UP001500782"/>
    </source>
</evidence>
<evidence type="ECO:0000256" key="4">
    <source>
        <dbReference type="ARBA" id="ARBA00023306"/>
    </source>
</evidence>
<evidence type="ECO:0000256" key="6">
    <source>
        <dbReference type="HAMAP-Rule" id="MF_00267"/>
    </source>
</evidence>
<dbReference type="SUPFAM" id="SSF63848">
    <property type="entry name" value="Cell-division inhibitor MinC, C-terminal domain"/>
    <property type="match status" value="1"/>
</dbReference>
<comment type="subunit">
    <text evidence="5 6">Interacts with MinD and FtsZ.</text>
</comment>
<gene>
    <name evidence="6 9" type="primary">minC</name>
    <name evidence="9" type="ORF">GCM10008967_26020</name>
</gene>
<evidence type="ECO:0000259" key="8">
    <source>
        <dbReference type="Pfam" id="PF22642"/>
    </source>
</evidence>
<organism evidence="9 10">
    <name type="scientific">Bacillus carboniphilus</name>
    <dbReference type="NCBI Taxonomy" id="86663"/>
    <lineage>
        <taxon>Bacteria</taxon>
        <taxon>Bacillati</taxon>
        <taxon>Bacillota</taxon>
        <taxon>Bacilli</taxon>
        <taxon>Bacillales</taxon>
        <taxon>Bacillaceae</taxon>
        <taxon>Bacillus</taxon>
    </lineage>
</organism>
<keyword evidence="2 6" id="KW-0132">Cell division</keyword>
<evidence type="ECO:0000256" key="5">
    <source>
        <dbReference type="ARBA" id="ARBA00046874"/>
    </source>
</evidence>
<proteinExistence type="inferred from homology"/>
<dbReference type="InterPro" id="IPR005526">
    <property type="entry name" value="Septum_form_inhib_MinC_C"/>
</dbReference>
<keyword evidence="3 6" id="KW-0717">Septation</keyword>
<dbReference type="InterPro" id="IPR036145">
    <property type="entry name" value="MinC_C_sf"/>
</dbReference>
<keyword evidence="4 6" id="KW-0131">Cell cycle</keyword>
<comment type="similarity">
    <text evidence="1 6">Belongs to the MinC family.</text>
</comment>
<dbReference type="InterPro" id="IPR013033">
    <property type="entry name" value="MinC"/>
</dbReference>
<dbReference type="Gene3D" id="3.30.160.540">
    <property type="match status" value="1"/>
</dbReference>
<dbReference type="InterPro" id="IPR055219">
    <property type="entry name" value="MinC_N_1"/>
</dbReference>
<protein>
    <recommendedName>
        <fullName evidence="6">Probable septum site-determining protein MinC</fullName>
    </recommendedName>
</protein>
<comment type="caution">
    <text evidence="9">The sequence shown here is derived from an EMBL/GenBank/DDBJ whole genome shotgun (WGS) entry which is preliminary data.</text>
</comment>
<name>A0ABP3G448_9BACI</name>
<sequence length="226" mass="25015">MKTKQNVIIKGTKDGLTLHLDDSCSFSQLLEELEIKLSGHYEGQEDKPLVQVHIQTGLRYLSEDQKEVLSDLVRQKKNLVVGSIHSQVITREEAQKLKEENEIVSVTRVIRSGQVLKVPGDLLLIGDVNPGGTVIAGGNIFVMGVLRGIAHAGFEGNKEAVVVASKMTPSQLRIADSFNRAPDQYDENGHDMECAYIDQEGQIVIDRLQSLIHLRPQLTRILEGGR</sequence>
<evidence type="ECO:0000256" key="2">
    <source>
        <dbReference type="ARBA" id="ARBA00022618"/>
    </source>
</evidence>
<dbReference type="Gene3D" id="2.160.20.70">
    <property type="match status" value="1"/>
</dbReference>
<dbReference type="Pfam" id="PF03775">
    <property type="entry name" value="MinC_C"/>
    <property type="match status" value="1"/>
</dbReference>
<feature type="domain" description="Septum formation inhibitor MinC C-terminal" evidence="7">
    <location>
        <begin position="106"/>
        <end position="205"/>
    </location>
</feature>
<dbReference type="HAMAP" id="MF_00267">
    <property type="entry name" value="MinC"/>
    <property type="match status" value="1"/>
</dbReference>
<accession>A0ABP3G448</accession>
<evidence type="ECO:0000256" key="3">
    <source>
        <dbReference type="ARBA" id="ARBA00023210"/>
    </source>
</evidence>
<dbReference type="InterPro" id="IPR016098">
    <property type="entry name" value="CAP/MinC_C"/>
</dbReference>
<evidence type="ECO:0000259" key="7">
    <source>
        <dbReference type="Pfam" id="PF03775"/>
    </source>
</evidence>
<dbReference type="PANTHER" id="PTHR34108">
    <property type="entry name" value="SEPTUM SITE-DETERMINING PROTEIN MINC"/>
    <property type="match status" value="1"/>
</dbReference>
<dbReference type="Proteomes" id="UP001500782">
    <property type="component" value="Unassembled WGS sequence"/>
</dbReference>
<dbReference type="Pfam" id="PF22642">
    <property type="entry name" value="MinC_N_1"/>
    <property type="match status" value="1"/>
</dbReference>
<dbReference type="EMBL" id="BAAADJ010000023">
    <property type="protein sequence ID" value="GAA0334051.1"/>
    <property type="molecule type" value="Genomic_DNA"/>
</dbReference>
<keyword evidence="10" id="KW-1185">Reference proteome</keyword>
<evidence type="ECO:0000256" key="1">
    <source>
        <dbReference type="ARBA" id="ARBA00006291"/>
    </source>
</evidence>
<comment type="function">
    <text evidence="6">Cell division inhibitor that blocks the formation of polar Z ring septums. Rapidly oscillates between the poles of the cell to destabilize FtsZ filaments that have formed before they mature into polar Z rings. Prevents FtsZ polymerization.</text>
</comment>
<evidence type="ECO:0000313" key="9">
    <source>
        <dbReference type="EMBL" id="GAA0334051.1"/>
    </source>
</evidence>
<feature type="domain" description="Septum site-determining protein MinC N-terminal" evidence="8">
    <location>
        <begin position="7"/>
        <end position="84"/>
    </location>
</feature>